<proteinExistence type="inferred from homology"/>
<keyword evidence="6 10" id="KW-0368">Histidine biosynthesis</keyword>
<keyword evidence="4 10" id="KW-0378">Hydrolase</keyword>
<dbReference type="SUPFAM" id="SSF52317">
    <property type="entry name" value="Class I glutamine amidotransferase-like"/>
    <property type="match status" value="1"/>
</dbReference>
<evidence type="ECO:0000259" key="12">
    <source>
        <dbReference type="Pfam" id="PF00117"/>
    </source>
</evidence>
<reference evidence="13" key="2">
    <citation type="submission" date="2020-09" db="EMBL/GenBank/DDBJ databases">
        <authorList>
            <person name="Sun Q."/>
            <person name="Zhou Y."/>
        </authorList>
    </citation>
    <scope>NUCLEOTIDE SEQUENCE</scope>
    <source>
        <strain evidence="13">CGMCC 1.12698</strain>
    </source>
</reference>
<keyword evidence="7 10" id="KW-0456">Lyase</keyword>
<evidence type="ECO:0000256" key="1">
    <source>
        <dbReference type="ARBA" id="ARBA00005091"/>
    </source>
</evidence>
<dbReference type="InterPro" id="IPR029062">
    <property type="entry name" value="Class_I_gatase-like"/>
</dbReference>
<dbReference type="NCBIfam" id="TIGR01855">
    <property type="entry name" value="IMP_synth_hisH"/>
    <property type="match status" value="1"/>
</dbReference>
<keyword evidence="10" id="KW-0963">Cytoplasm</keyword>
<dbReference type="Proteomes" id="UP000605259">
    <property type="component" value="Unassembled WGS sequence"/>
</dbReference>
<feature type="domain" description="Glutamine amidotransferase" evidence="12">
    <location>
        <begin position="4"/>
        <end position="195"/>
    </location>
</feature>
<evidence type="ECO:0000256" key="3">
    <source>
        <dbReference type="ARBA" id="ARBA00022605"/>
    </source>
</evidence>
<comment type="function">
    <text evidence="10">IGPS catalyzes the conversion of PRFAR and glutamine to IGP, AICAR and glutamate. The HisH subunit catalyzes the hydrolysis of glutamine to glutamate and ammonia as part of the synthesis of IGP and AICAR. The resulting ammonia molecule is channeled to the active site of HisF.</text>
</comment>
<dbReference type="EC" id="4.3.2.10" evidence="10"/>
<gene>
    <name evidence="10 13" type="primary">hisH</name>
    <name evidence="13" type="ORF">GCM10007140_03260</name>
</gene>
<evidence type="ECO:0000256" key="5">
    <source>
        <dbReference type="ARBA" id="ARBA00022962"/>
    </source>
</evidence>
<dbReference type="GO" id="GO:0005737">
    <property type="term" value="C:cytoplasm"/>
    <property type="evidence" value="ECO:0007669"/>
    <property type="project" value="UniProtKB-SubCell"/>
</dbReference>
<feature type="active site" evidence="10 11">
    <location>
        <position position="182"/>
    </location>
</feature>
<dbReference type="InterPro" id="IPR010139">
    <property type="entry name" value="Imidazole-glycPsynth_HisH"/>
</dbReference>
<feature type="active site" evidence="10 11">
    <location>
        <position position="180"/>
    </location>
</feature>
<evidence type="ECO:0000256" key="6">
    <source>
        <dbReference type="ARBA" id="ARBA00023102"/>
    </source>
</evidence>
<evidence type="ECO:0000256" key="10">
    <source>
        <dbReference type="HAMAP-Rule" id="MF_00278"/>
    </source>
</evidence>
<feature type="active site" description="Nucleophile" evidence="10 11">
    <location>
        <position position="79"/>
    </location>
</feature>
<evidence type="ECO:0000313" key="13">
    <source>
        <dbReference type="EMBL" id="GGE56320.1"/>
    </source>
</evidence>
<dbReference type="InterPro" id="IPR017926">
    <property type="entry name" value="GATASE"/>
</dbReference>
<evidence type="ECO:0000256" key="2">
    <source>
        <dbReference type="ARBA" id="ARBA00011152"/>
    </source>
</evidence>
<dbReference type="Gene3D" id="3.40.50.880">
    <property type="match status" value="1"/>
</dbReference>
<evidence type="ECO:0000256" key="8">
    <source>
        <dbReference type="ARBA" id="ARBA00047838"/>
    </source>
</evidence>
<sequence>MIAVIDYGMGNICSVIQALEKVGLSSVLTSDRDEIKKSKGIILPGVGAFPKAMHQLKEKELDVCIREEVADGKPLLGICLGMQLLFTNSEEIEWTEGLEIIPGTVHHLPYTNKVPHMGWNMLEQRKETPLLTGVRANPYVYYVHSYYVECDDCYIDASSEYSVRVPGIISYKNIYGTQFHPEKSGDIGLQIVQNFKKVVEACSFSQQST</sequence>
<dbReference type="GO" id="GO:0000105">
    <property type="term" value="P:L-histidine biosynthetic process"/>
    <property type="evidence" value="ECO:0007669"/>
    <property type="project" value="UniProtKB-UniRule"/>
</dbReference>
<dbReference type="GO" id="GO:0016829">
    <property type="term" value="F:lyase activity"/>
    <property type="evidence" value="ECO:0007669"/>
    <property type="project" value="UniProtKB-KW"/>
</dbReference>
<comment type="caution">
    <text evidence="13">The sequence shown here is derived from an EMBL/GenBank/DDBJ whole genome shotgun (WGS) entry which is preliminary data.</text>
</comment>
<dbReference type="CDD" id="cd01748">
    <property type="entry name" value="GATase1_IGP_Synthase"/>
    <property type="match status" value="1"/>
</dbReference>
<dbReference type="Pfam" id="PF00117">
    <property type="entry name" value="GATase"/>
    <property type="match status" value="1"/>
</dbReference>
<dbReference type="EC" id="3.5.1.2" evidence="10"/>
<evidence type="ECO:0000256" key="4">
    <source>
        <dbReference type="ARBA" id="ARBA00022801"/>
    </source>
</evidence>
<comment type="pathway">
    <text evidence="1 10">Amino-acid biosynthesis; L-histidine biosynthesis; L-histidine from 5-phospho-alpha-D-ribose 1-diphosphate: step 5/9.</text>
</comment>
<comment type="subcellular location">
    <subcellularLocation>
        <location evidence="10">Cytoplasm</location>
    </subcellularLocation>
</comment>
<comment type="catalytic activity">
    <reaction evidence="8 10">
        <text>5-[(5-phospho-1-deoxy-D-ribulos-1-ylimino)methylamino]-1-(5-phospho-beta-D-ribosyl)imidazole-4-carboxamide + L-glutamine = D-erythro-1-(imidazol-4-yl)glycerol 3-phosphate + 5-amino-1-(5-phospho-beta-D-ribosyl)imidazole-4-carboxamide + L-glutamate + H(+)</text>
        <dbReference type="Rhea" id="RHEA:24793"/>
        <dbReference type="ChEBI" id="CHEBI:15378"/>
        <dbReference type="ChEBI" id="CHEBI:29985"/>
        <dbReference type="ChEBI" id="CHEBI:58278"/>
        <dbReference type="ChEBI" id="CHEBI:58359"/>
        <dbReference type="ChEBI" id="CHEBI:58475"/>
        <dbReference type="ChEBI" id="CHEBI:58525"/>
        <dbReference type="EC" id="4.3.2.10"/>
    </reaction>
</comment>
<dbReference type="HAMAP" id="MF_00278">
    <property type="entry name" value="HisH"/>
    <property type="match status" value="1"/>
</dbReference>
<comment type="subunit">
    <text evidence="2 10">Heterodimer of HisH and HisF.</text>
</comment>
<dbReference type="PANTHER" id="PTHR42701">
    <property type="entry name" value="IMIDAZOLE GLYCEROL PHOSPHATE SYNTHASE SUBUNIT HISH"/>
    <property type="match status" value="1"/>
</dbReference>
<dbReference type="GO" id="GO:0004359">
    <property type="term" value="F:glutaminase activity"/>
    <property type="evidence" value="ECO:0007669"/>
    <property type="project" value="UniProtKB-EC"/>
</dbReference>
<dbReference type="EMBL" id="BMFK01000001">
    <property type="protein sequence ID" value="GGE56320.1"/>
    <property type="molecule type" value="Genomic_DNA"/>
</dbReference>
<dbReference type="GO" id="GO:0000107">
    <property type="term" value="F:imidazoleglycerol-phosphate synthase activity"/>
    <property type="evidence" value="ECO:0007669"/>
    <property type="project" value="UniProtKB-UniRule"/>
</dbReference>
<evidence type="ECO:0000313" key="14">
    <source>
        <dbReference type="Proteomes" id="UP000605259"/>
    </source>
</evidence>
<dbReference type="AlphaFoldDB" id="A0A917EKA1"/>
<keyword evidence="3 10" id="KW-0028">Amino-acid biosynthesis</keyword>
<keyword evidence="14" id="KW-1185">Reference proteome</keyword>
<name>A0A917EKA1_9BACI</name>
<dbReference type="PIRSF" id="PIRSF000495">
    <property type="entry name" value="Amidotransf_hisH"/>
    <property type="match status" value="1"/>
</dbReference>
<reference evidence="13" key="1">
    <citation type="journal article" date="2014" name="Int. J. Syst. Evol. Microbiol.">
        <title>Complete genome sequence of Corynebacterium casei LMG S-19264T (=DSM 44701T), isolated from a smear-ripened cheese.</title>
        <authorList>
            <consortium name="US DOE Joint Genome Institute (JGI-PGF)"/>
            <person name="Walter F."/>
            <person name="Albersmeier A."/>
            <person name="Kalinowski J."/>
            <person name="Ruckert C."/>
        </authorList>
    </citation>
    <scope>NUCLEOTIDE SEQUENCE</scope>
    <source>
        <strain evidence="13">CGMCC 1.12698</strain>
    </source>
</reference>
<dbReference type="PANTHER" id="PTHR42701:SF1">
    <property type="entry name" value="IMIDAZOLE GLYCEROL PHOSPHATE SYNTHASE SUBUNIT HISH"/>
    <property type="match status" value="1"/>
</dbReference>
<dbReference type="RefSeq" id="WP_188386707.1">
    <property type="nucleotide sequence ID" value="NZ_BMFK01000001.1"/>
</dbReference>
<keyword evidence="5 10" id="KW-0315">Glutamine amidotransferase</keyword>
<evidence type="ECO:0000256" key="9">
    <source>
        <dbReference type="ARBA" id="ARBA00049534"/>
    </source>
</evidence>
<organism evidence="13 14">
    <name type="scientific">Priestia taiwanensis</name>
    <dbReference type="NCBI Taxonomy" id="1347902"/>
    <lineage>
        <taxon>Bacteria</taxon>
        <taxon>Bacillati</taxon>
        <taxon>Bacillota</taxon>
        <taxon>Bacilli</taxon>
        <taxon>Bacillales</taxon>
        <taxon>Bacillaceae</taxon>
        <taxon>Priestia</taxon>
    </lineage>
</organism>
<evidence type="ECO:0000256" key="11">
    <source>
        <dbReference type="PIRSR" id="PIRSR000495-1"/>
    </source>
</evidence>
<protein>
    <recommendedName>
        <fullName evidence="10">Imidazole glycerol phosphate synthase subunit HisH</fullName>
        <ecNumber evidence="10">4.3.2.10</ecNumber>
    </recommendedName>
    <alternativeName>
        <fullName evidence="10">IGP synthase glutaminase subunit</fullName>
        <ecNumber evidence="10">3.5.1.2</ecNumber>
    </alternativeName>
    <alternativeName>
        <fullName evidence="10">IGP synthase subunit HisH</fullName>
    </alternativeName>
    <alternativeName>
        <fullName evidence="10">ImGP synthase subunit HisH</fullName>
        <shortName evidence="10">IGPS subunit HisH</shortName>
    </alternativeName>
</protein>
<accession>A0A917EKA1</accession>
<dbReference type="PROSITE" id="PS51273">
    <property type="entry name" value="GATASE_TYPE_1"/>
    <property type="match status" value="1"/>
</dbReference>
<evidence type="ECO:0000256" key="7">
    <source>
        <dbReference type="ARBA" id="ARBA00023239"/>
    </source>
</evidence>
<comment type="catalytic activity">
    <reaction evidence="9 10">
        <text>L-glutamine + H2O = L-glutamate + NH4(+)</text>
        <dbReference type="Rhea" id="RHEA:15889"/>
        <dbReference type="ChEBI" id="CHEBI:15377"/>
        <dbReference type="ChEBI" id="CHEBI:28938"/>
        <dbReference type="ChEBI" id="CHEBI:29985"/>
        <dbReference type="ChEBI" id="CHEBI:58359"/>
        <dbReference type="EC" id="3.5.1.2"/>
    </reaction>
</comment>